<proteinExistence type="predicted"/>
<dbReference type="OrthoDB" id="5213703at2759"/>
<evidence type="ECO:0008006" key="3">
    <source>
        <dbReference type="Google" id="ProtNLM"/>
    </source>
</evidence>
<gene>
    <name evidence="1" type="ORF">VFPPC_06510</name>
</gene>
<protein>
    <recommendedName>
        <fullName evidence="3">F-box domain-containing protein</fullName>
    </recommendedName>
</protein>
<accession>A0A179FIS6</accession>
<dbReference type="Proteomes" id="UP000078397">
    <property type="component" value="Unassembled WGS sequence"/>
</dbReference>
<dbReference type="KEGG" id="pchm:VFPPC_06510"/>
<reference evidence="1 2" key="1">
    <citation type="journal article" date="2016" name="PLoS Pathog.">
        <title>Biosynthesis of antibiotic leucinostatins in bio-control fungus Purpureocillium lilacinum and their inhibition on phytophthora revealed by genome mining.</title>
        <authorList>
            <person name="Wang G."/>
            <person name="Liu Z."/>
            <person name="Lin R."/>
            <person name="Li E."/>
            <person name="Mao Z."/>
            <person name="Ling J."/>
            <person name="Yang Y."/>
            <person name="Yin W.B."/>
            <person name="Xie B."/>
        </authorList>
    </citation>
    <scope>NUCLEOTIDE SEQUENCE [LARGE SCALE GENOMIC DNA]</scope>
    <source>
        <strain evidence="1">170</strain>
    </source>
</reference>
<name>A0A179FIS6_METCM</name>
<dbReference type="GeneID" id="28849525"/>
<comment type="caution">
    <text evidence="1">The sequence shown here is derived from an EMBL/GenBank/DDBJ whole genome shotgun (WGS) entry which is preliminary data.</text>
</comment>
<evidence type="ECO:0000313" key="1">
    <source>
        <dbReference type="EMBL" id="OAQ65414.1"/>
    </source>
</evidence>
<sequence>MGLLLGQLPVELRQAVLEELPSLHDLHRAILSCKSLYDAYQTSRTLIRQRVFHHQVFGPESFITTDTSSFTGNVDIAEHIVARLEKVVPQDGLILRQVLWQNLLSFDQGIITGSMKHVVRTLSLALALAYRRQDGMSEAQHTEIHALRLLCGDSQLSMDSKTTDLVLGWLHDVVTNCSGHRGNLNHLIQLCMKISKFLPVAEHKSLHSLSKAFSDAILRCCKDEPKAEGKAMVDDLWLALEEAQRLNHPSGEYCFHCLETAKALVETTDSIYLTSETTISNLQRVWRTLPIRSQAFETWSHLFIASHGTSTCDGVFKVWTRLRDSPDPSPDEFESCDLEWARQVMVELSKHDGHHDRRITFQHSVFNLMRANTPKKYAFGRNLADEYAKRGQIAQAILMREEIGQGIDAGSNVYKSWAMSLKKLYQTAKREEDVDRMDACISRATQAKSQMTTVDI</sequence>
<dbReference type="EMBL" id="LSBJ02000005">
    <property type="protein sequence ID" value="OAQ65414.1"/>
    <property type="molecule type" value="Genomic_DNA"/>
</dbReference>
<keyword evidence="2" id="KW-1185">Reference proteome</keyword>
<evidence type="ECO:0000313" key="2">
    <source>
        <dbReference type="Proteomes" id="UP000078397"/>
    </source>
</evidence>
<dbReference type="RefSeq" id="XP_018142728.1">
    <property type="nucleotide sequence ID" value="XM_018285531.1"/>
</dbReference>
<dbReference type="AlphaFoldDB" id="A0A179FIS6"/>
<organism evidence="1 2">
    <name type="scientific">Pochonia chlamydosporia 170</name>
    <dbReference type="NCBI Taxonomy" id="1380566"/>
    <lineage>
        <taxon>Eukaryota</taxon>
        <taxon>Fungi</taxon>
        <taxon>Dikarya</taxon>
        <taxon>Ascomycota</taxon>
        <taxon>Pezizomycotina</taxon>
        <taxon>Sordariomycetes</taxon>
        <taxon>Hypocreomycetidae</taxon>
        <taxon>Hypocreales</taxon>
        <taxon>Clavicipitaceae</taxon>
        <taxon>Pochonia</taxon>
    </lineage>
</organism>